<dbReference type="Proteomes" id="UP001247307">
    <property type="component" value="Unassembled WGS sequence"/>
</dbReference>
<dbReference type="RefSeq" id="WP_309849863.1">
    <property type="nucleotide sequence ID" value="NZ_BAAAIU010000045.1"/>
</dbReference>
<gene>
    <name evidence="2" type="ORF">J2S35_000685</name>
</gene>
<reference evidence="2" key="1">
    <citation type="submission" date="2023-07" db="EMBL/GenBank/DDBJ databases">
        <title>Sequencing the genomes of 1000 actinobacteria strains.</title>
        <authorList>
            <person name="Klenk H.-P."/>
        </authorList>
    </citation>
    <scope>NUCLEOTIDE SEQUENCE</scope>
    <source>
        <strain evidence="2">DSM 13988</strain>
    </source>
</reference>
<protein>
    <recommendedName>
        <fullName evidence="4">DUF3263 domain-containing protein</fullName>
    </recommendedName>
</protein>
<dbReference type="InterPro" id="IPR021678">
    <property type="entry name" value="DUF3263"/>
</dbReference>
<evidence type="ECO:0008006" key="4">
    <source>
        <dbReference type="Google" id="ProtNLM"/>
    </source>
</evidence>
<accession>A0AAE4C7U5</accession>
<dbReference type="AlphaFoldDB" id="A0AAE4C7U5"/>
<keyword evidence="3" id="KW-1185">Reference proteome</keyword>
<dbReference type="EMBL" id="JAVDUI010000001">
    <property type="protein sequence ID" value="MDR6891745.1"/>
    <property type="molecule type" value="Genomic_DNA"/>
</dbReference>
<evidence type="ECO:0000256" key="1">
    <source>
        <dbReference type="SAM" id="MobiDB-lite"/>
    </source>
</evidence>
<name>A0AAE4C7U5_9MICC</name>
<evidence type="ECO:0000313" key="2">
    <source>
        <dbReference type="EMBL" id="MDR6891745.1"/>
    </source>
</evidence>
<proteinExistence type="predicted"/>
<feature type="region of interest" description="Disordered" evidence="1">
    <location>
        <begin position="1"/>
        <end position="46"/>
    </location>
</feature>
<sequence length="115" mass="12513">MPDASPVPQPSTEGDGARAEAPAPLTPQERASLELESEPWKHTAPKDRAIRTRLGLEPVDHYLMVRSLLQDPRAAREFPALVARLSGRVDEARSRYSLGGWAAEAPAPPAAEEPR</sequence>
<comment type="caution">
    <text evidence="2">The sequence shown here is derived from an EMBL/GenBank/DDBJ whole genome shotgun (WGS) entry which is preliminary data.</text>
</comment>
<organism evidence="2 3">
    <name type="scientific">Falsarthrobacter nasiphocae</name>
    <dbReference type="NCBI Taxonomy" id="189863"/>
    <lineage>
        <taxon>Bacteria</taxon>
        <taxon>Bacillati</taxon>
        <taxon>Actinomycetota</taxon>
        <taxon>Actinomycetes</taxon>
        <taxon>Micrococcales</taxon>
        <taxon>Micrococcaceae</taxon>
        <taxon>Falsarthrobacter</taxon>
    </lineage>
</organism>
<evidence type="ECO:0000313" key="3">
    <source>
        <dbReference type="Proteomes" id="UP001247307"/>
    </source>
</evidence>
<dbReference type="Pfam" id="PF11662">
    <property type="entry name" value="DUF3263"/>
    <property type="match status" value="1"/>
</dbReference>